<keyword evidence="3" id="KW-1185">Reference proteome</keyword>
<protein>
    <recommendedName>
        <fullName evidence="1">Halobacterial output domain-containing protein</fullName>
    </recommendedName>
</protein>
<evidence type="ECO:0000313" key="3">
    <source>
        <dbReference type="Proteomes" id="UP000434101"/>
    </source>
</evidence>
<dbReference type="EMBL" id="WUYX01000031">
    <property type="protein sequence ID" value="MXV62542.1"/>
    <property type="molecule type" value="Genomic_DNA"/>
</dbReference>
<reference evidence="2 3" key="1">
    <citation type="submission" date="2020-01" db="EMBL/GenBank/DDBJ databases">
        <title>Natronorubrum sp. JWXQ-INN 674 isolated from Inner Mongolia Autonomous Region of China.</title>
        <authorList>
            <person name="Xue Q."/>
        </authorList>
    </citation>
    <scope>NUCLEOTIDE SEQUENCE [LARGE SCALE GENOMIC DNA]</scope>
    <source>
        <strain evidence="2 3">JWXQ-INN-674</strain>
    </source>
</reference>
<dbReference type="Pfam" id="PF18545">
    <property type="entry name" value="HalOD1"/>
    <property type="match status" value="1"/>
</dbReference>
<dbReference type="InterPro" id="IPR040624">
    <property type="entry name" value="HalOD1"/>
</dbReference>
<comment type="caution">
    <text evidence="2">The sequence shown here is derived from an EMBL/GenBank/DDBJ whole genome shotgun (WGS) entry which is preliminary data.</text>
</comment>
<organism evidence="2 3">
    <name type="scientific">Natronorubrum halalkaliphilum</name>
    <dbReference type="NCBI Taxonomy" id="2691917"/>
    <lineage>
        <taxon>Archaea</taxon>
        <taxon>Methanobacteriati</taxon>
        <taxon>Methanobacteriota</taxon>
        <taxon>Stenosarchaea group</taxon>
        <taxon>Halobacteria</taxon>
        <taxon>Halobacteriales</taxon>
        <taxon>Natrialbaceae</taxon>
        <taxon>Natronorubrum</taxon>
    </lineage>
</organism>
<accession>A0A6B0VP48</accession>
<dbReference type="Proteomes" id="UP000434101">
    <property type="component" value="Unassembled WGS sequence"/>
</dbReference>
<proteinExistence type="predicted"/>
<sequence length="104" mass="10899">MTMTSTQISQNESSTDGMVRADTAWGQDAENTPVYTVTAAVADAIDADQLELPPLYEAIDPDALNSLLTSGGAPSECQVSFQYAGCAVTVQGTGEVRVRPDQDA</sequence>
<dbReference type="AlphaFoldDB" id="A0A6B0VP48"/>
<evidence type="ECO:0000259" key="1">
    <source>
        <dbReference type="Pfam" id="PF18545"/>
    </source>
</evidence>
<evidence type="ECO:0000313" key="2">
    <source>
        <dbReference type="EMBL" id="MXV62542.1"/>
    </source>
</evidence>
<feature type="domain" description="Halobacterial output" evidence="1">
    <location>
        <begin position="31"/>
        <end position="100"/>
    </location>
</feature>
<name>A0A6B0VP48_9EURY</name>
<gene>
    <name evidence="2" type="ORF">GS429_10800</name>
</gene>